<protein>
    <submittedName>
        <fullName evidence="1">Uncharacterized protein</fullName>
    </submittedName>
</protein>
<sequence length="214" mass="22510">MAYAMASTCHAATKTAVSISLTVTLPGKKTTITAVNTLSLPGKSQVIIMAVPTTNRLPGVGKVSAVTITAMITLPTTNTATAAAMPAYSASTAIANSDFSIPGAGYWAYLQIGDATVDNTGGHARLRNDKNIVINSRSISQAVKLDKFYEEGTSVTDVQYTDVLLESIIFTAPNGGKPIEVILVIECRYGGGNTGQPQEADVTDEYLMESLRPF</sequence>
<dbReference type="GeneID" id="54412512"/>
<keyword evidence="2" id="KW-1185">Reference proteome</keyword>
<evidence type="ECO:0000313" key="1">
    <source>
        <dbReference type="EMBL" id="KAF2125237.1"/>
    </source>
</evidence>
<gene>
    <name evidence="1" type="ORF">P153DRAFT_410825</name>
</gene>
<proteinExistence type="predicted"/>
<organism evidence="1 2">
    <name type="scientific">Dothidotthia symphoricarpi CBS 119687</name>
    <dbReference type="NCBI Taxonomy" id="1392245"/>
    <lineage>
        <taxon>Eukaryota</taxon>
        <taxon>Fungi</taxon>
        <taxon>Dikarya</taxon>
        <taxon>Ascomycota</taxon>
        <taxon>Pezizomycotina</taxon>
        <taxon>Dothideomycetes</taxon>
        <taxon>Pleosporomycetidae</taxon>
        <taxon>Pleosporales</taxon>
        <taxon>Dothidotthiaceae</taxon>
        <taxon>Dothidotthia</taxon>
    </lineage>
</organism>
<accession>A0A6A6A2V5</accession>
<evidence type="ECO:0000313" key="2">
    <source>
        <dbReference type="Proteomes" id="UP000799771"/>
    </source>
</evidence>
<dbReference type="RefSeq" id="XP_033519629.1">
    <property type="nucleotide sequence ID" value="XM_033672080.1"/>
</dbReference>
<dbReference type="EMBL" id="ML977517">
    <property type="protein sequence ID" value="KAF2125237.1"/>
    <property type="molecule type" value="Genomic_DNA"/>
</dbReference>
<dbReference type="AlphaFoldDB" id="A0A6A6A2V5"/>
<dbReference type="Proteomes" id="UP000799771">
    <property type="component" value="Unassembled WGS sequence"/>
</dbReference>
<reference evidence="1" key="1">
    <citation type="journal article" date="2020" name="Stud. Mycol.">
        <title>101 Dothideomycetes genomes: a test case for predicting lifestyles and emergence of pathogens.</title>
        <authorList>
            <person name="Haridas S."/>
            <person name="Albert R."/>
            <person name="Binder M."/>
            <person name="Bloem J."/>
            <person name="Labutti K."/>
            <person name="Salamov A."/>
            <person name="Andreopoulos B."/>
            <person name="Baker S."/>
            <person name="Barry K."/>
            <person name="Bills G."/>
            <person name="Bluhm B."/>
            <person name="Cannon C."/>
            <person name="Castanera R."/>
            <person name="Culley D."/>
            <person name="Daum C."/>
            <person name="Ezra D."/>
            <person name="Gonzalez J."/>
            <person name="Henrissat B."/>
            <person name="Kuo A."/>
            <person name="Liang C."/>
            <person name="Lipzen A."/>
            <person name="Lutzoni F."/>
            <person name="Magnuson J."/>
            <person name="Mondo S."/>
            <person name="Nolan M."/>
            <person name="Ohm R."/>
            <person name="Pangilinan J."/>
            <person name="Park H.-J."/>
            <person name="Ramirez L."/>
            <person name="Alfaro M."/>
            <person name="Sun H."/>
            <person name="Tritt A."/>
            <person name="Yoshinaga Y."/>
            <person name="Zwiers L.-H."/>
            <person name="Turgeon B."/>
            <person name="Goodwin S."/>
            <person name="Spatafora J."/>
            <person name="Crous P."/>
            <person name="Grigoriev I."/>
        </authorList>
    </citation>
    <scope>NUCLEOTIDE SEQUENCE</scope>
    <source>
        <strain evidence="1">CBS 119687</strain>
    </source>
</reference>
<name>A0A6A6A2V5_9PLEO</name>